<gene>
    <name evidence="1" type="ORF">cyc_06676</name>
</gene>
<comment type="caution">
    <text evidence="1">The sequence shown here is derived from an EMBL/GenBank/DDBJ whole genome shotgun (WGS) entry which is preliminary data.</text>
</comment>
<reference evidence="1 2" key="1">
    <citation type="journal article" date="2016" name="BMC Genomics">
        <title>Comparative genomics reveals Cyclospora cayetanensis possesses coccidia-like metabolism and invasion components but unique surface antigens.</title>
        <authorList>
            <person name="Liu S."/>
            <person name="Wang L."/>
            <person name="Zheng H."/>
            <person name="Xu Z."/>
            <person name="Roellig D.M."/>
            <person name="Li N."/>
            <person name="Frace M.A."/>
            <person name="Tang K."/>
            <person name="Arrowood M.J."/>
            <person name="Moss D.M."/>
            <person name="Zhang L."/>
            <person name="Feng Y."/>
            <person name="Xiao L."/>
        </authorList>
    </citation>
    <scope>NUCLEOTIDE SEQUENCE [LARGE SCALE GENOMIC DNA]</scope>
    <source>
        <strain evidence="1 2">CHN_HEN01</strain>
    </source>
</reference>
<evidence type="ECO:0000313" key="2">
    <source>
        <dbReference type="Proteomes" id="UP000095192"/>
    </source>
</evidence>
<dbReference type="VEuPathDB" id="ToxoDB:LOC113146527"/>
<dbReference type="VEuPathDB" id="ToxoDB:cyc_06676"/>
<protein>
    <submittedName>
        <fullName evidence="1">Uncharacterized protein</fullName>
    </submittedName>
</protein>
<dbReference type="EMBL" id="JROU02001660">
    <property type="protein sequence ID" value="OEH75696.1"/>
    <property type="molecule type" value="Genomic_DNA"/>
</dbReference>
<accession>A0A1D3CWY1</accession>
<sequence length="202" mass="20738">MFLAMAAAPEDVLLDFGDVDRISNGKKPYPLSLLGALLLPSLLPAEGPPLGTGLKHAAFGAACVFSELQLESFCACLRGLPALQQDQQQRQRLLWGHVLQAEGLAAAATGAKQQHRIADAKQLHALALQHQESAKALEGEAGIDLCDWAVLGDALVMLLVAAAAAARCLPKGAAIAAATAAAAAVAAANHKRLLTSSEVAAA</sequence>
<organism evidence="1 2">
    <name type="scientific">Cyclospora cayetanensis</name>
    <dbReference type="NCBI Taxonomy" id="88456"/>
    <lineage>
        <taxon>Eukaryota</taxon>
        <taxon>Sar</taxon>
        <taxon>Alveolata</taxon>
        <taxon>Apicomplexa</taxon>
        <taxon>Conoidasida</taxon>
        <taxon>Coccidia</taxon>
        <taxon>Eucoccidiorida</taxon>
        <taxon>Eimeriorina</taxon>
        <taxon>Eimeriidae</taxon>
        <taxon>Cyclospora</taxon>
    </lineage>
</organism>
<proteinExistence type="predicted"/>
<dbReference type="Proteomes" id="UP000095192">
    <property type="component" value="Unassembled WGS sequence"/>
</dbReference>
<name>A0A1D3CWY1_9EIME</name>
<keyword evidence="2" id="KW-1185">Reference proteome</keyword>
<evidence type="ECO:0000313" key="1">
    <source>
        <dbReference type="EMBL" id="OEH75696.1"/>
    </source>
</evidence>
<dbReference type="AlphaFoldDB" id="A0A1D3CWY1"/>
<dbReference type="InParanoid" id="A0A1D3CWY1"/>